<comment type="caution">
    <text evidence="1">The sequence shown here is derived from an EMBL/GenBank/DDBJ whole genome shotgun (WGS) entry which is preliminary data.</text>
</comment>
<organism evidence="1 2">
    <name type="scientific">Pristionchus mayeri</name>
    <dbReference type="NCBI Taxonomy" id="1317129"/>
    <lineage>
        <taxon>Eukaryota</taxon>
        <taxon>Metazoa</taxon>
        <taxon>Ecdysozoa</taxon>
        <taxon>Nematoda</taxon>
        <taxon>Chromadorea</taxon>
        <taxon>Rhabditida</taxon>
        <taxon>Rhabditina</taxon>
        <taxon>Diplogasteromorpha</taxon>
        <taxon>Diplogasteroidea</taxon>
        <taxon>Neodiplogasteridae</taxon>
        <taxon>Pristionchus</taxon>
    </lineage>
</organism>
<gene>
    <name evidence="1" type="ORF">PMAYCL1PPCAC_19685</name>
</gene>
<keyword evidence="2" id="KW-1185">Reference proteome</keyword>
<evidence type="ECO:0000313" key="1">
    <source>
        <dbReference type="EMBL" id="GMR49490.1"/>
    </source>
</evidence>
<dbReference type="Proteomes" id="UP001328107">
    <property type="component" value="Unassembled WGS sequence"/>
</dbReference>
<evidence type="ECO:0000313" key="2">
    <source>
        <dbReference type="Proteomes" id="UP001328107"/>
    </source>
</evidence>
<dbReference type="AlphaFoldDB" id="A0AAN5CRZ2"/>
<reference evidence="2" key="1">
    <citation type="submission" date="2022-10" db="EMBL/GenBank/DDBJ databases">
        <title>Genome assembly of Pristionchus species.</title>
        <authorList>
            <person name="Yoshida K."/>
            <person name="Sommer R.J."/>
        </authorList>
    </citation>
    <scope>NUCLEOTIDE SEQUENCE [LARGE SCALE GENOMIC DNA]</scope>
    <source>
        <strain evidence="2">RS5460</strain>
    </source>
</reference>
<protein>
    <submittedName>
        <fullName evidence="1">Uncharacterized protein</fullName>
    </submittedName>
</protein>
<name>A0AAN5CRZ2_9BILA</name>
<dbReference type="EMBL" id="BTRK01000004">
    <property type="protein sequence ID" value="GMR49490.1"/>
    <property type="molecule type" value="Genomic_DNA"/>
</dbReference>
<feature type="non-terminal residue" evidence="1">
    <location>
        <position position="1"/>
    </location>
</feature>
<accession>A0AAN5CRZ2</accession>
<proteinExistence type="predicted"/>
<sequence length="185" mass="21525">FLASSPPCWMYPYKNKSALFELRMKLREPLHGSNTTVHRTHFTLSGRPNIYSFKLNTMVDVENSWAHLRGAMGRRIERAAMKQCITKETLLTISSMLDTIKIEKLKVANDKLSSTFAKVITRTVIKCEVDHLFMSFRKLVFRKVNPVAFLIDLSTFVKSMHLYQSEKKTEFEGSRRFFFGCEDIE</sequence>